<dbReference type="GO" id="GO:0004713">
    <property type="term" value="F:protein tyrosine kinase activity"/>
    <property type="evidence" value="ECO:0007669"/>
    <property type="project" value="UniProtKB-KW"/>
</dbReference>
<gene>
    <name evidence="6" type="ORF">GTW20_22450</name>
</gene>
<evidence type="ECO:0000256" key="1">
    <source>
        <dbReference type="ARBA" id="ARBA00006171"/>
    </source>
</evidence>
<dbReference type="SUPFAM" id="SSF56784">
    <property type="entry name" value="HAD-like"/>
    <property type="match status" value="1"/>
</dbReference>
<dbReference type="InterPro" id="IPR023214">
    <property type="entry name" value="HAD_sf"/>
</dbReference>
<evidence type="ECO:0000313" key="6">
    <source>
        <dbReference type="EMBL" id="MYR34941.1"/>
    </source>
</evidence>
<dbReference type="SFLD" id="SFLDG01135">
    <property type="entry name" value="C1.5.6:_HAD__Beta-PGM__Phospha"/>
    <property type="match status" value="1"/>
</dbReference>
<dbReference type="RefSeq" id="WP_161111792.1">
    <property type="nucleotide sequence ID" value="NZ_WWHY01000001.1"/>
</dbReference>
<dbReference type="Proteomes" id="UP000467124">
    <property type="component" value="Unassembled WGS sequence"/>
</dbReference>
<dbReference type="AlphaFoldDB" id="A0A7K2IY93"/>
<dbReference type="InterPro" id="IPR006439">
    <property type="entry name" value="HAD-SF_hydro_IA"/>
</dbReference>
<dbReference type="GO" id="GO:0006281">
    <property type="term" value="P:DNA repair"/>
    <property type="evidence" value="ECO:0007669"/>
    <property type="project" value="TreeGrafter"/>
</dbReference>
<dbReference type="InterPro" id="IPR036412">
    <property type="entry name" value="HAD-like_sf"/>
</dbReference>
<dbReference type="Gene3D" id="3.40.50.1000">
    <property type="entry name" value="HAD superfamily/HAD-like"/>
    <property type="match status" value="1"/>
</dbReference>
<dbReference type="SFLD" id="SFLDG01129">
    <property type="entry name" value="C1.5:_HAD__Beta-PGM__Phosphata"/>
    <property type="match status" value="1"/>
</dbReference>
<dbReference type="GO" id="GO:0005829">
    <property type="term" value="C:cytosol"/>
    <property type="evidence" value="ECO:0007669"/>
    <property type="project" value="TreeGrafter"/>
</dbReference>
<evidence type="ECO:0000256" key="4">
    <source>
        <dbReference type="ARBA" id="ARBA00069527"/>
    </source>
</evidence>
<proteinExistence type="inferred from homology"/>
<accession>A0A7K2IY93</accession>
<evidence type="ECO:0000313" key="7">
    <source>
        <dbReference type="Proteomes" id="UP000467124"/>
    </source>
</evidence>
<dbReference type="InterPro" id="IPR050155">
    <property type="entry name" value="HAD-like_hydrolase_sf"/>
</dbReference>
<dbReference type="SFLD" id="SFLDS00003">
    <property type="entry name" value="Haloacid_Dehalogenase"/>
    <property type="match status" value="1"/>
</dbReference>
<keyword evidence="6" id="KW-0378">Hydrolase</keyword>
<comment type="catalytic activity">
    <reaction evidence="3">
        <text>L-tyrosyl-[protein] + ATP = O-phospho-L-tyrosyl-[protein] + ADP + H(+)</text>
        <dbReference type="Rhea" id="RHEA:10596"/>
        <dbReference type="Rhea" id="RHEA-COMP:10136"/>
        <dbReference type="Rhea" id="RHEA-COMP:20101"/>
        <dbReference type="ChEBI" id="CHEBI:15378"/>
        <dbReference type="ChEBI" id="CHEBI:30616"/>
        <dbReference type="ChEBI" id="CHEBI:46858"/>
        <dbReference type="ChEBI" id="CHEBI:61978"/>
        <dbReference type="ChEBI" id="CHEBI:456216"/>
    </reaction>
    <physiologicalReaction direction="left-to-right" evidence="3">
        <dbReference type="Rhea" id="RHEA:10597"/>
    </physiologicalReaction>
</comment>
<organism evidence="6 7">
    <name type="scientific">Nocardiopsis alba</name>
    <dbReference type="NCBI Taxonomy" id="53437"/>
    <lineage>
        <taxon>Bacteria</taxon>
        <taxon>Bacillati</taxon>
        <taxon>Actinomycetota</taxon>
        <taxon>Actinomycetes</taxon>
        <taxon>Streptosporangiales</taxon>
        <taxon>Nocardiopsidaceae</taxon>
        <taxon>Nocardiopsis</taxon>
    </lineage>
</organism>
<sequence>MKRARGVLFDLDGTLVDSPSVILAAFHDACAPYGAVPLPADARGLIGKPLDTILPLLIPRGDETVWEAAKALFRESFARRSRAAASTLVFPGVRELLTDLSEEGARIAVVTSKITRSAHELLESTGLDRHPDLVIGHDLATRGKPAPDPALLAADSLGLRPEECVVVGDSPDDVTMAVDAGMTAIGVDWGVADAEALFSAGALLVAGSVLELAGHLHDPALQTATKATR</sequence>
<evidence type="ECO:0000256" key="2">
    <source>
        <dbReference type="ARBA" id="ARBA00023137"/>
    </source>
</evidence>
<dbReference type="PANTHER" id="PTHR43434">
    <property type="entry name" value="PHOSPHOGLYCOLATE PHOSPHATASE"/>
    <property type="match status" value="1"/>
</dbReference>
<comment type="similarity">
    <text evidence="1">Belongs to the HAD-like hydrolase superfamily. CbbY/CbbZ/Gph/YieH family.</text>
</comment>
<dbReference type="InterPro" id="IPR023198">
    <property type="entry name" value="PGP-like_dom2"/>
</dbReference>
<dbReference type="Pfam" id="PF13419">
    <property type="entry name" value="HAD_2"/>
    <property type="match status" value="1"/>
</dbReference>
<dbReference type="Gene3D" id="1.10.150.240">
    <property type="entry name" value="Putative phosphatase, domain 2"/>
    <property type="match status" value="1"/>
</dbReference>
<reference evidence="6 7" key="1">
    <citation type="journal article" date="2019" name="Nat. Commun.">
        <title>The antimicrobial potential of Streptomyces from insect microbiomes.</title>
        <authorList>
            <person name="Chevrette M.G."/>
            <person name="Carlson C.M."/>
            <person name="Ortega H.E."/>
            <person name="Thomas C."/>
            <person name="Ananiev G.E."/>
            <person name="Barns K.J."/>
            <person name="Book A.J."/>
            <person name="Cagnazzo J."/>
            <person name="Carlos C."/>
            <person name="Flanigan W."/>
            <person name="Grubbs K.J."/>
            <person name="Horn H.A."/>
            <person name="Hoffmann F.M."/>
            <person name="Klassen J.L."/>
            <person name="Knack J.J."/>
            <person name="Lewin G.R."/>
            <person name="McDonald B.R."/>
            <person name="Muller L."/>
            <person name="Melo W.G.P."/>
            <person name="Pinto-Tomas A.A."/>
            <person name="Schmitz A."/>
            <person name="Wendt-Pienkowski E."/>
            <person name="Wildman S."/>
            <person name="Zhao M."/>
            <person name="Zhang F."/>
            <person name="Bugni T.S."/>
            <person name="Andes D.R."/>
            <person name="Pupo M.T."/>
            <person name="Currie C.R."/>
        </authorList>
    </citation>
    <scope>NUCLEOTIDE SEQUENCE [LARGE SCALE GENOMIC DNA]</scope>
    <source>
        <strain evidence="6 7">SID5840</strain>
    </source>
</reference>
<name>A0A7K2IY93_9ACTN</name>
<protein>
    <recommendedName>
        <fullName evidence="4">Tyrosine-protein kinase PtkA</fullName>
    </recommendedName>
    <alternativeName>
        <fullName evidence="5">Protein tyrosine kinase A</fullName>
    </alternativeName>
</protein>
<dbReference type="EMBL" id="WWHY01000001">
    <property type="protein sequence ID" value="MYR34941.1"/>
    <property type="molecule type" value="Genomic_DNA"/>
</dbReference>
<evidence type="ECO:0000256" key="3">
    <source>
        <dbReference type="ARBA" id="ARBA00050405"/>
    </source>
</evidence>
<dbReference type="FunFam" id="3.40.50.1000:FF:000022">
    <property type="entry name" value="Phosphoglycolate phosphatase"/>
    <property type="match status" value="1"/>
</dbReference>
<evidence type="ECO:0000256" key="5">
    <source>
        <dbReference type="ARBA" id="ARBA00080335"/>
    </source>
</evidence>
<dbReference type="InterPro" id="IPR041492">
    <property type="entry name" value="HAD_2"/>
</dbReference>
<dbReference type="GO" id="GO:0008967">
    <property type="term" value="F:phosphoglycolate phosphatase activity"/>
    <property type="evidence" value="ECO:0007669"/>
    <property type="project" value="TreeGrafter"/>
</dbReference>
<comment type="caution">
    <text evidence="6">The sequence shown here is derived from an EMBL/GenBank/DDBJ whole genome shotgun (WGS) entry which is preliminary data.</text>
</comment>
<dbReference type="PANTHER" id="PTHR43434:SF24">
    <property type="entry name" value="HYDROLASE-RELATED"/>
    <property type="match status" value="1"/>
</dbReference>
<keyword evidence="2" id="KW-0808">Transferase</keyword>
<dbReference type="NCBIfam" id="TIGR01509">
    <property type="entry name" value="HAD-SF-IA-v3"/>
    <property type="match status" value="1"/>
</dbReference>
<dbReference type="NCBIfam" id="TIGR01549">
    <property type="entry name" value="HAD-SF-IA-v1"/>
    <property type="match status" value="1"/>
</dbReference>
<keyword evidence="2" id="KW-0829">Tyrosine-protein kinase</keyword>
<keyword evidence="2" id="KW-0418">Kinase</keyword>